<reference evidence="9 10" key="1">
    <citation type="journal article" name="Front. Microbiol.">
        <title>Sugar Metabolism of the First Thermophilic Planctomycete Thermogutta terrifontis: Comparative Genomic and Transcriptomic Approaches.</title>
        <authorList>
            <person name="Elcheninov A.G."/>
            <person name="Menzel P."/>
            <person name="Gudbergsdottir S.R."/>
            <person name="Slesarev A.I."/>
            <person name="Kadnikov V.V."/>
            <person name="Krogh A."/>
            <person name="Bonch-Osmolovskaya E.A."/>
            <person name="Peng X."/>
            <person name="Kublanov I.V."/>
        </authorList>
    </citation>
    <scope>NUCLEOTIDE SEQUENCE [LARGE SCALE GENOMIC DNA]</scope>
    <source>
        <strain evidence="9 10">R1</strain>
    </source>
</reference>
<dbReference type="InterPro" id="IPR000719">
    <property type="entry name" value="Prot_kinase_dom"/>
</dbReference>
<evidence type="ECO:0000256" key="1">
    <source>
        <dbReference type="ARBA" id="ARBA00022679"/>
    </source>
</evidence>
<organism evidence="9 10">
    <name type="scientific">Thermogutta terrifontis</name>
    <dbReference type="NCBI Taxonomy" id="1331910"/>
    <lineage>
        <taxon>Bacteria</taxon>
        <taxon>Pseudomonadati</taxon>
        <taxon>Planctomycetota</taxon>
        <taxon>Planctomycetia</taxon>
        <taxon>Pirellulales</taxon>
        <taxon>Thermoguttaceae</taxon>
        <taxon>Thermogutta</taxon>
    </lineage>
</organism>
<dbReference type="PROSITE" id="PS00107">
    <property type="entry name" value="PROTEIN_KINASE_ATP"/>
    <property type="match status" value="1"/>
</dbReference>
<proteinExistence type="predicted"/>
<keyword evidence="3 9" id="KW-0418">Kinase</keyword>
<dbReference type="SUPFAM" id="SSF56112">
    <property type="entry name" value="Protein kinase-like (PK-like)"/>
    <property type="match status" value="1"/>
</dbReference>
<dbReference type="KEGG" id="ttf:THTE_2289"/>
<feature type="compositionally biased region" description="Basic and acidic residues" evidence="6">
    <location>
        <begin position="489"/>
        <end position="500"/>
    </location>
</feature>
<dbReference type="Gene3D" id="1.10.510.10">
    <property type="entry name" value="Transferase(Phosphotransferase) domain 1"/>
    <property type="match status" value="1"/>
</dbReference>
<evidence type="ECO:0000256" key="6">
    <source>
        <dbReference type="SAM" id="MobiDB-lite"/>
    </source>
</evidence>
<feature type="compositionally biased region" description="Polar residues" evidence="6">
    <location>
        <begin position="475"/>
        <end position="486"/>
    </location>
</feature>
<dbReference type="EMBL" id="CP018477">
    <property type="protein sequence ID" value="ASV74891.1"/>
    <property type="molecule type" value="Genomic_DNA"/>
</dbReference>
<accession>A0A286RG00</accession>
<dbReference type="InterPro" id="IPR017441">
    <property type="entry name" value="Protein_kinase_ATP_BS"/>
</dbReference>
<feature type="region of interest" description="Disordered" evidence="6">
    <location>
        <begin position="431"/>
        <end position="500"/>
    </location>
</feature>
<feature type="binding site" evidence="5">
    <location>
        <position position="100"/>
    </location>
    <ligand>
        <name>ATP</name>
        <dbReference type="ChEBI" id="CHEBI:30616"/>
    </ligand>
</feature>
<dbReference type="InterPro" id="IPR011009">
    <property type="entry name" value="Kinase-like_dom_sf"/>
</dbReference>
<keyword evidence="2 5" id="KW-0547">Nucleotide-binding</keyword>
<dbReference type="PANTHER" id="PTHR43289:SF6">
    <property type="entry name" value="SERINE_THREONINE-PROTEIN KINASE NEKL-3"/>
    <property type="match status" value="1"/>
</dbReference>
<evidence type="ECO:0000313" key="10">
    <source>
        <dbReference type="Proteomes" id="UP000215086"/>
    </source>
</evidence>
<feature type="domain" description="Protein kinase" evidence="8">
    <location>
        <begin position="71"/>
        <end position="338"/>
    </location>
</feature>
<dbReference type="GO" id="GO:0005524">
    <property type="term" value="F:ATP binding"/>
    <property type="evidence" value="ECO:0007669"/>
    <property type="project" value="UniProtKB-UniRule"/>
</dbReference>
<dbReference type="GO" id="GO:0004674">
    <property type="term" value="F:protein serine/threonine kinase activity"/>
    <property type="evidence" value="ECO:0007669"/>
    <property type="project" value="UniProtKB-KW"/>
</dbReference>
<keyword evidence="7" id="KW-0472">Membrane</keyword>
<dbReference type="SMART" id="SM00220">
    <property type="entry name" value="S_TKc"/>
    <property type="match status" value="1"/>
</dbReference>
<evidence type="ECO:0000256" key="4">
    <source>
        <dbReference type="ARBA" id="ARBA00022840"/>
    </source>
</evidence>
<dbReference type="InterPro" id="IPR008271">
    <property type="entry name" value="Ser/Thr_kinase_AS"/>
</dbReference>
<keyword evidence="1" id="KW-0808">Transferase</keyword>
<keyword evidence="10" id="KW-1185">Reference proteome</keyword>
<sequence length="500" mass="54898">MALSPEVKEWCERLHAAGLAVSREAVARICETVSFRTFEDFVRHLEQLGQLTHWQAQQLLAGRPRFLIGKYRLLGTLGRGGMGEVFLAEHVTMERRVAIKLIDPRLPPPALERFFNEVRIIAALDHPNIVHAYNVDLENGQYYLVMEYVEGVDLEQLVRKEGPLPWRRAAGLVRQAAAALGYAHDKGVVHCDIKPANLMVTPQDVVKILDLGLARLRNSPAGQSSETAVVGTIDYMAPELALQPESVDGRVDIYSLGCVLFFLLVGKPPFPEGSLSERIVKHQTAPPPDLKKLRPDVPEELNLLYRKCLAKLPGERFQTAEELARALKACLDLASPGLVRAKALPVATPIEPEEPSVPSAASGQGQNPIADQAKTLLAGDQRTSSLKSEPETFPIFPVFLKNSLFRVAIILVVALGIGGLLILISSQVGGPSTSEGLKKPSQSGSVSTQTDSSAPPQRAPEDDPEEFRRRIEQWMRSQAVKQNESGLRSPKEKTGQESRK</sequence>
<keyword evidence="7" id="KW-0812">Transmembrane</keyword>
<dbReference type="PANTHER" id="PTHR43289">
    <property type="entry name" value="MITOGEN-ACTIVATED PROTEIN KINASE KINASE KINASE 20-RELATED"/>
    <property type="match status" value="1"/>
</dbReference>
<keyword evidence="9" id="KW-0723">Serine/threonine-protein kinase</keyword>
<dbReference type="Gene3D" id="3.30.200.20">
    <property type="entry name" value="Phosphorylase Kinase, domain 1"/>
    <property type="match status" value="1"/>
</dbReference>
<dbReference type="Proteomes" id="UP000215086">
    <property type="component" value="Chromosome"/>
</dbReference>
<feature type="transmembrane region" description="Helical" evidence="7">
    <location>
        <begin position="404"/>
        <end position="424"/>
    </location>
</feature>
<name>A0A286RG00_9BACT</name>
<dbReference type="PROSITE" id="PS00108">
    <property type="entry name" value="PROTEIN_KINASE_ST"/>
    <property type="match status" value="1"/>
</dbReference>
<evidence type="ECO:0000313" key="9">
    <source>
        <dbReference type="EMBL" id="ASV74891.1"/>
    </source>
</evidence>
<evidence type="ECO:0000256" key="5">
    <source>
        <dbReference type="PROSITE-ProRule" id="PRU10141"/>
    </source>
</evidence>
<keyword evidence="7" id="KW-1133">Transmembrane helix</keyword>
<dbReference type="CDD" id="cd14014">
    <property type="entry name" value="STKc_PknB_like"/>
    <property type="match status" value="1"/>
</dbReference>
<dbReference type="Pfam" id="PF00069">
    <property type="entry name" value="Pkinase"/>
    <property type="match status" value="1"/>
</dbReference>
<dbReference type="PROSITE" id="PS50011">
    <property type="entry name" value="PROTEIN_KINASE_DOM"/>
    <property type="match status" value="1"/>
</dbReference>
<evidence type="ECO:0000256" key="3">
    <source>
        <dbReference type="ARBA" id="ARBA00022777"/>
    </source>
</evidence>
<dbReference type="AlphaFoldDB" id="A0A286RG00"/>
<evidence type="ECO:0000256" key="7">
    <source>
        <dbReference type="SAM" id="Phobius"/>
    </source>
</evidence>
<feature type="compositionally biased region" description="Polar residues" evidence="6">
    <location>
        <begin position="431"/>
        <end position="455"/>
    </location>
</feature>
<evidence type="ECO:0000256" key="2">
    <source>
        <dbReference type="ARBA" id="ARBA00022741"/>
    </source>
</evidence>
<keyword evidence="4 5" id="KW-0067">ATP-binding</keyword>
<gene>
    <name evidence="9" type="ORF">THTE_2289</name>
</gene>
<evidence type="ECO:0000259" key="8">
    <source>
        <dbReference type="PROSITE" id="PS50011"/>
    </source>
</evidence>
<protein>
    <submittedName>
        <fullName evidence="9">Serine/threonine protein kinase PrkC, regulator of stationary phase</fullName>
    </submittedName>
</protein>